<evidence type="ECO:0000256" key="3">
    <source>
        <dbReference type="ARBA" id="ARBA00022448"/>
    </source>
</evidence>
<gene>
    <name evidence="9" type="ORF">SAMN02745217_01933</name>
</gene>
<proteinExistence type="inferred from homology"/>
<reference evidence="9 10" key="1">
    <citation type="submission" date="2016-12" db="EMBL/GenBank/DDBJ databases">
        <authorList>
            <person name="Song W.-J."/>
            <person name="Kurnit D.M."/>
        </authorList>
    </citation>
    <scope>NUCLEOTIDE SEQUENCE [LARGE SCALE GENOMIC DNA]</scope>
    <source>
        <strain evidence="9 10">DSM 12503</strain>
    </source>
</reference>
<dbReference type="GO" id="GO:1901678">
    <property type="term" value="P:iron coordination entity transport"/>
    <property type="evidence" value="ECO:0007669"/>
    <property type="project" value="UniProtKB-ARBA"/>
</dbReference>
<name>A0A1M7Y7N6_9FIRM</name>
<keyword evidence="10" id="KW-1185">Reference proteome</keyword>
<dbReference type="PANTHER" id="PTHR30532:SF29">
    <property type="entry name" value="FE(3+) DICITRATE-BINDING PERIPLASMIC PROTEIN"/>
    <property type="match status" value="1"/>
</dbReference>
<feature type="coiled-coil region" evidence="5">
    <location>
        <begin position="174"/>
        <end position="201"/>
    </location>
</feature>
<evidence type="ECO:0000256" key="5">
    <source>
        <dbReference type="SAM" id="Coils"/>
    </source>
</evidence>
<comment type="subcellular location">
    <subcellularLocation>
        <location evidence="1">Cell envelope</location>
    </subcellularLocation>
</comment>
<keyword evidence="3" id="KW-0813">Transport</keyword>
<dbReference type="STRING" id="1121345.SAMN02745217_01933"/>
<keyword evidence="5" id="KW-0175">Coiled coil</keyword>
<evidence type="ECO:0000256" key="4">
    <source>
        <dbReference type="ARBA" id="ARBA00022729"/>
    </source>
</evidence>
<evidence type="ECO:0000259" key="8">
    <source>
        <dbReference type="PROSITE" id="PS50983"/>
    </source>
</evidence>
<protein>
    <submittedName>
        <fullName evidence="9">Iron complex transport system substrate-binding protein</fullName>
    </submittedName>
</protein>
<dbReference type="InterPro" id="IPR051313">
    <property type="entry name" value="Bact_iron-sidero_bind"/>
</dbReference>
<evidence type="ECO:0000256" key="6">
    <source>
        <dbReference type="SAM" id="MobiDB-lite"/>
    </source>
</evidence>
<feature type="chain" id="PRO_5038464684" evidence="7">
    <location>
        <begin position="26"/>
        <end position="339"/>
    </location>
</feature>
<sequence length="339" mass="37544">MGIKMKIFRKSTVAAVLCIILVLTAAGCSNKNNGGKETSGDAIKATEGAESTSNESAAARTVNTVMGDIEVPADPQRVVVNWYLGDVFSLGLNVVGYFGWEHEAMPFYDKLVSTTKIENWEPEDVMKLEPDLIITYSEEDFSKFNKIAPVLVIPESNITSLERLKVIGEATGHTAQAEAVVQNFETKLAEAKEKLQSKEYKDKTFSVNEDWGSGSYGVYYETESRGGTLLYKYLGLQKPDKLEKLVKETGEGREGLSYEVAADYFGDYMIWFRPYDAVEDVPSEYEKTQIWKTIPAVQEGKVVTIPGNMSGLFYYSDAASLTAQLDYILGKLIALTQAQ</sequence>
<dbReference type="Gene3D" id="3.40.50.1980">
    <property type="entry name" value="Nitrogenase molybdenum iron protein domain"/>
    <property type="match status" value="2"/>
</dbReference>
<comment type="similarity">
    <text evidence="2">Belongs to the bacterial solute-binding protein 8 family.</text>
</comment>
<evidence type="ECO:0000313" key="10">
    <source>
        <dbReference type="Proteomes" id="UP000184612"/>
    </source>
</evidence>
<dbReference type="EMBL" id="FRFD01000005">
    <property type="protein sequence ID" value="SHO48629.1"/>
    <property type="molecule type" value="Genomic_DNA"/>
</dbReference>
<dbReference type="Proteomes" id="UP000184612">
    <property type="component" value="Unassembled WGS sequence"/>
</dbReference>
<organism evidence="9 10">
    <name type="scientific">Anaerocolumna xylanovorans DSM 12503</name>
    <dbReference type="NCBI Taxonomy" id="1121345"/>
    <lineage>
        <taxon>Bacteria</taxon>
        <taxon>Bacillati</taxon>
        <taxon>Bacillota</taxon>
        <taxon>Clostridia</taxon>
        <taxon>Lachnospirales</taxon>
        <taxon>Lachnospiraceae</taxon>
        <taxon>Anaerocolumna</taxon>
    </lineage>
</organism>
<evidence type="ECO:0000256" key="1">
    <source>
        <dbReference type="ARBA" id="ARBA00004196"/>
    </source>
</evidence>
<accession>A0A1M7Y7N6</accession>
<evidence type="ECO:0000313" key="9">
    <source>
        <dbReference type="EMBL" id="SHO48629.1"/>
    </source>
</evidence>
<dbReference type="AlphaFoldDB" id="A0A1M7Y7N6"/>
<evidence type="ECO:0000256" key="2">
    <source>
        <dbReference type="ARBA" id="ARBA00008814"/>
    </source>
</evidence>
<dbReference type="SUPFAM" id="SSF53807">
    <property type="entry name" value="Helical backbone' metal receptor"/>
    <property type="match status" value="1"/>
</dbReference>
<dbReference type="PROSITE" id="PS50983">
    <property type="entry name" value="FE_B12_PBP"/>
    <property type="match status" value="1"/>
</dbReference>
<dbReference type="PROSITE" id="PS51257">
    <property type="entry name" value="PROKAR_LIPOPROTEIN"/>
    <property type="match status" value="1"/>
</dbReference>
<dbReference type="Pfam" id="PF01497">
    <property type="entry name" value="Peripla_BP_2"/>
    <property type="match status" value="1"/>
</dbReference>
<feature type="region of interest" description="Disordered" evidence="6">
    <location>
        <begin position="33"/>
        <end position="57"/>
    </location>
</feature>
<feature type="signal peptide" evidence="7">
    <location>
        <begin position="1"/>
        <end position="25"/>
    </location>
</feature>
<dbReference type="InterPro" id="IPR002491">
    <property type="entry name" value="ABC_transptr_periplasmic_BD"/>
</dbReference>
<keyword evidence="4 7" id="KW-0732">Signal</keyword>
<evidence type="ECO:0000256" key="7">
    <source>
        <dbReference type="SAM" id="SignalP"/>
    </source>
</evidence>
<dbReference type="GO" id="GO:0030288">
    <property type="term" value="C:outer membrane-bounded periplasmic space"/>
    <property type="evidence" value="ECO:0007669"/>
    <property type="project" value="TreeGrafter"/>
</dbReference>
<feature type="domain" description="Fe/B12 periplasmic-binding" evidence="8">
    <location>
        <begin position="77"/>
        <end position="336"/>
    </location>
</feature>
<dbReference type="PANTHER" id="PTHR30532">
    <property type="entry name" value="IRON III DICITRATE-BINDING PERIPLASMIC PROTEIN"/>
    <property type="match status" value="1"/>
</dbReference>